<accession>F0RY48</accession>
<dbReference type="AlphaFoldDB" id="F0RY48"/>
<dbReference type="KEGG" id="sbu:SpiBuddy_0645"/>
<gene>
    <name evidence="3" type="ordered locus">SpiBuddy_0645</name>
</gene>
<dbReference type="OrthoDB" id="9801163at2"/>
<dbReference type="SUPFAM" id="SSF53850">
    <property type="entry name" value="Periplasmic binding protein-like II"/>
    <property type="match status" value="1"/>
</dbReference>
<feature type="domain" description="ABC-type glycine betaine transport system substrate-binding" evidence="2">
    <location>
        <begin position="29"/>
        <end position="293"/>
    </location>
</feature>
<dbReference type="CDD" id="cd13528">
    <property type="entry name" value="PBP2_osmoprotectants"/>
    <property type="match status" value="1"/>
</dbReference>
<dbReference type="InterPro" id="IPR007210">
    <property type="entry name" value="ABC_Gly_betaine_transp_sub-bd"/>
</dbReference>
<name>F0RY48_SPHGB</name>
<organism evidence="3 4">
    <name type="scientific">Sphaerochaeta globosa (strain ATCC BAA-1886 / DSM 22777 / Buddy)</name>
    <name type="common">Spirochaeta sp. (strain Buddy)</name>
    <dbReference type="NCBI Taxonomy" id="158189"/>
    <lineage>
        <taxon>Bacteria</taxon>
        <taxon>Pseudomonadati</taxon>
        <taxon>Spirochaetota</taxon>
        <taxon>Spirochaetia</taxon>
        <taxon>Spirochaetales</taxon>
        <taxon>Sphaerochaetaceae</taxon>
        <taxon>Sphaerochaeta</taxon>
    </lineage>
</organism>
<evidence type="ECO:0000259" key="2">
    <source>
        <dbReference type="Pfam" id="PF04069"/>
    </source>
</evidence>
<proteinExistence type="predicted"/>
<evidence type="ECO:0000313" key="4">
    <source>
        <dbReference type="Proteomes" id="UP000008466"/>
    </source>
</evidence>
<keyword evidence="1" id="KW-0732">Signal</keyword>
<dbReference type="GO" id="GO:0043190">
    <property type="term" value="C:ATP-binding cassette (ABC) transporter complex"/>
    <property type="evidence" value="ECO:0007669"/>
    <property type="project" value="InterPro"/>
</dbReference>
<dbReference type="STRING" id="158189.SpiBuddy_0645"/>
<dbReference type="eggNOG" id="COG1732">
    <property type="taxonomic scope" value="Bacteria"/>
</dbReference>
<dbReference type="Pfam" id="PF04069">
    <property type="entry name" value="OpuAC"/>
    <property type="match status" value="1"/>
</dbReference>
<evidence type="ECO:0000313" key="3">
    <source>
        <dbReference type="EMBL" id="ADY12472.1"/>
    </source>
</evidence>
<dbReference type="Proteomes" id="UP000008466">
    <property type="component" value="Chromosome"/>
</dbReference>
<dbReference type="PROSITE" id="PS51257">
    <property type="entry name" value="PROKAR_LIPOPROTEIN"/>
    <property type="match status" value="1"/>
</dbReference>
<dbReference type="HOGENOM" id="CLU_038355_1_0_12"/>
<dbReference type="GO" id="GO:0022857">
    <property type="term" value="F:transmembrane transporter activity"/>
    <property type="evidence" value="ECO:0007669"/>
    <property type="project" value="InterPro"/>
</dbReference>
<evidence type="ECO:0000256" key="1">
    <source>
        <dbReference type="SAM" id="SignalP"/>
    </source>
</evidence>
<dbReference type="RefSeq" id="WP_013606325.1">
    <property type="nucleotide sequence ID" value="NC_015152.1"/>
</dbReference>
<dbReference type="Gene3D" id="3.40.190.120">
    <property type="entry name" value="Osmoprotection protein (prox), domain 2"/>
    <property type="match status" value="1"/>
</dbReference>
<feature type="chain" id="PRO_5003256504" evidence="1">
    <location>
        <begin position="27"/>
        <end position="298"/>
    </location>
</feature>
<dbReference type="EMBL" id="CP002541">
    <property type="protein sequence ID" value="ADY12472.1"/>
    <property type="molecule type" value="Genomic_DNA"/>
</dbReference>
<feature type="signal peptide" evidence="1">
    <location>
        <begin position="1"/>
        <end position="26"/>
    </location>
</feature>
<keyword evidence="4" id="KW-1185">Reference proteome</keyword>
<reference evidence="4" key="1">
    <citation type="submission" date="2011-02" db="EMBL/GenBank/DDBJ databases">
        <title>Complete sequence of Spirochaeta sp. Buddy.</title>
        <authorList>
            <person name="Lucas S."/>
            <person name="Copeland A."/>
            <person name="Lapidus A."/>
            <person name="Cheng J.-F."/>
            <person name="Goodwin L."/>
            <person name="Pitluck S."/>
            <person name="Zeytun A."/>
            <person name="Detter J.C."/>
            <person name="Han C."/>
            <person name="Tapia R."/>
            <person name="Land M."/>
            <person name="Hauser L."/>
            <person name="Kyrpides N."/>
            <person name="Ivanova N."/>
            <person name="Mikhailova N."/>
            <person name="Pagani I."/>
            <person name="Ritalahti K.M."/>
            <person name="Loeffler F.E."/>
            <person name="Woyke T."/>
        </authorList>
    </citation>
    <scope>NUCLEOTIDE SEQUENCE [LARGE SCALE GENOMIC DNA]</scope>
    <source>
        <strain evidence="4">ATCC BAA-1886 / DSM 22777 / Buddy</strain>
    </source>
</reference>
<protein>
    <submittedName>
        <fullName evidence="3">ABC-type glycine betaine transport, periplasmic subunit</fullName>
    </submittedName>
</protein>
<sequence>MHRKRTRITLVLTLALAAILFFTSCAKDDTITIGSKDFGENIVIAEMLSQLIEAHTPLKVNRKLNLGGTFVNFNAIKNGQIDIYPEYTGTGLTAHLKMDVVNDPEQSYSIVSEEFLKQWDIVWLEPFGFNNTYTLAVTPEVYEQYKVETYSDLIPYAGELVFGAEHEFFDRQDGFDGLVEVYGLQFKGEPMKLNASLKYQAIGRGDMDVTDAFATDGPIKQYNLKILEDDLGFFPPYHAAPIVRKEVLDKHPELKTVLNMLGGKLDDATMTDLNYLVDVEGESVENVATEFLKSMNLI</sequence>
<dbReference type="Gene3D" id="3.40.190.10">
    <property type="entry name" value="Periplasmic binding protein-like II"/>
    <property type="match status" value="1"/>
</dbReference>